<dbReference type="SUPFAM" id="SSF47384">
    <property type="entry name" value="Homodimeric domain of signal transducing histidine kinase"/>
    <property type="match status" value="1"/>
</dbReference>
<feature type="region of interest" description="Disordered" evidence="13">
    <location>
        <begin position="111"/>
        <end position="136"/>
    </location>
</feature>
<accession>A0A017SWH1</accession>
<dbReference type="Gene3D" id="3.30.565.10">
    <property type="entry name" value="Histidine kinase-like ATPase, C-terminal domain"/>
    <property type="match status" value="1"/>
</dbReference>
<dbReference type="SMART" id="SM00388">
    <property type="entry name" value="HisKA"/>
    <property type="match status" value="1"/>
</dbReference>
<feature type="compositionally biased region" description="Low complexity" evidence="13">
    <location>
        <begin position="626"/>
        <end position="648"/>
    </location>
</feature>
<evidence type="ECO:0000259" key="14">
    <source>
        <dbReference type="PROSITE" id="PS50109"/>
    </source>
</evidence>
<evidence type="ECO:0000256" key="8">
    <source>
        <dbReference type="ARBA" id="ARBA00022777"/>
    </source>
</evidence>
<dbReference type="GO" id="GO:0005524">
    <property type="term" value="F:ATP binding"/>
    <property type="evidence" value="ECO:0007669"/>
    <property type="project" value="UniProtKB-KW"/>
</dbReference>
<comment type="subcellular location">
    <subcellularLocation>
        <location evidence="2">Cell membrane</location>
    </subcellularLocation>
</comment>
<dbReference type="Pfam" id="PF13185">
    <property type="entry name" value="GAF_2"/>
    <property type="match status" value="1"/>
</dbReference>
<evidence type="ECO:0000313" key="15">
    <source>
        <dbReference type="EMBL" id="EYF01082.1"/>
    </source>
</evidence>
<proteinExistence type="predicted"/>
<evidence type="ECO:0000256" key="3">
    <source>
        <dbReference type="ARBA" id="ARBA00012438"/>
    </source>
</evidence>
<keyword evidence="10" id="KW-0902">Two-component regulatory system</keyword>
<dbReference type="STRING" id="1192034.CAP_8739"/>
<evidence type="ECO:0000256" key="9">
    <source>
        <dbReference type="ARBA" id="ARBA00022840"/>
    </source>
</evidence>
<dbReference type="InterPro" id="IPR036097">
    <property type="entry name" value="HisK_dim/P_sf"/>
</dbReference>
<dbReference type="PRINTS" id="PR00344">
    <property type="entry name" value="BCTRLSENSOR"/>
</dbReference>
<feature type="domain" description="Histidine kinase" evidence="14">
    <location>
        <begin position="394"/>
        <end position="611"/>
    </location>
</feature>
<dbReference type="InterPro" id="IPR036890">
    <property type="entry name" value="HATPase_C_sf"/>
</dbReference>
<dbReference type="CDD" id="cd16922">
    <property type="entry name" value="HATPase_EvgS-ArcB-TorS-like"/>
    <property type="match status" value="1"/>
</dbReference>
<dbReference type="InterPro" id="IPR003594">
    <property type="entry name" value="HATPase_dom"/>
</dbReference>
<dbReference type="eggNOG" id="COG2205">
    <property type="taxonomic scope" value="Bacteria"/>
</dbReference>
<dbReference type="Gene3D" id="1.10.287.130">
    <property type="match status" value="1"/>
</dbReference>
<organism evidence="15 16">
    <name type="scientific">Chondromyces apiculatus DSM 436</name>
    <dbReference type="NCBI Taxonomy" id="1192034"/>
    <lineage>
        <taxon>Bacteria</taxon>
        <taxon>Pseudomonadati</taxon>
        <taxon>Myxococcota</taxon>
        <taxon>Polyangia</taxon>
        <taxon>Polyangiales</taxon>
        <taxon>Polyangiaceae</taxon>
        <taxon>Chondromyces</taxon>
    </lineage>
</organism>
<feature type="compositionally biased region" description="Polar residues" evidence="13">
    <location>
        <begin position="612"/>
        <end position="624"/>
    </location>
</feature>
<gene>
    <name evidence="15" type="ORF">CAP_8739</name>
</gene>
<evidence type="ECO:0000256" key="5">
    <source>
        <dbReference type="ARBA" id="ARBA00022553"/>
    </source>
</evidence>
<dbReference type="SMART" id="SM00065">
    <property type="entry name" value="GAF"/>
    <property type="match status" value="1"/>
</dbReference>
<dbReference type="SUPFAM" id="SSF55781">
    <property type="entry name" value="GAF domain-like"/>
    <property type="match status" value="1"/>
</dbReference>
<dbReference type="GO" id="GO:0000155">
    <property type="term" value="F:phosphorelay sensor kinase activity"/>
    <property type="evidence" value="ECO:0007669"/>
    <property type="project" value="InterPro"/>
</dbReference>
<dbReference type="Gene3D" id="3.30.450.40">
    <property type="match status" value="1"/>
</dbReference>
<keyword evidence="6" id="KW-0808">Transferase</keyword>
<sequence length="670" mass="72214">MTVSMADDRDIQDRIALLSVLHELTVAALDLFDPRRPVTGFLERTAERLGCPAALLLDESAPAPRLLGAVGLSAFSCSMTLTPGAPLPFPELSRPGLVSWRLALSDTHAHAGHGEPAQGGVNGQTSGEIDPDYDPPSRPTPLVTLLLFFDGEPQFGPQYRGMMRRLVSILHTALVHRRLYAHTLRNERERTLRLEQERQARAEAEDEQRRAAFLAEASRRLSTSLNYEATLTRVARLPVPFMASFCMVDVLEGKDTLRRAVVVHADPARSQVARRLERTATVEAVTLGPITEVLRTSEPLRWDLAELDASATSEETNILAQLDVTRLVSVPLVSRGTTLGVMTFGCVEDNLCYALDDVSLVEELGRRAALAIDNARLYDSAQRAIRAREDMVAVVSHDLKNPLATMFINLQVLSRKLPPDDQASSLRAPIERIQRAAERMERLIRDLLDLARLDAGHLLIEPVMKNPGSLLSDALDMVRESAAQKSVHLEASAADTLPLVRCDHERVLQVLSNLAGNAVKFTPPGGQVEMSAAQEGGEVVFAVRDTGPGIPDEQRSSLFNRYWQAKETAHQGTGLGLSIAKGLVELQGGRIWVESAPGSGSTFFFTLPSVPSTTSVNDTSNKNEANVDGGASSASSASSAGDVGHAASQMAASGDASTGEVSSDVTSSPG</sequence>
<dbReference type="PANTHER" id="PTHR43711">
    <property type="entry name" value="TWO-COMPONENT HISTIDINE KINASE"/>
    <property type="match status" value="1"/>
</dbReference>
<feature type="compositionally biased region" description="Polar residues" evidence="13">
    <location>
        <begin position="655"/>
        <end position="670"/>
    </location>
</feature>
<dbReference type="PROSITE" id="PS50109">
    <property type="entry name" value="HIS_KIN"/>
    <property type="match status" value="1"/>
</dbReference>
<dbReference type="EMBL" id="ASRX01000090">
    <property type="protein sequence ID" value="EYF01082.1"/>
    <property type="molecule type" value="Genomic_DNA"/>
</dbReference>
<keyword evidence="7" id="KW-0547">Nucleotide-binding</keyword>
<dbReference type="Pfam" id="PF02518">
    <property type="entry name" value="HATPase_c"/>
    <property type="match status" value="1"/>
</dbReference>
<dbReference type="InterPro" id="IPR003018">
    <property type="entry name" value="GAF"/>
</dbReference>
<evidence type="ECO:0000256" key="12">
    <source>
        <dbReference type="SAM" id="Coils"/>
    </source>
</evidence>
<evidence type="ECO:0000256" key="13">
    <source>
        <dbReference type="SAM" id="MobiDB-lite"/>
    </source>
</evidence>
<keyword evidence="11" id="KW-0472">Membrane</keyword>
<keyword evidence="16" id="KW-1185">Reference proteome</keyword>
<dbReference type="EC" id="2.7.13.3" evidence="3"/>
<dbReference type="CDD" id="cd00082">
    <property type="entry name" value="HisKA"/>
    <property type="match status" value="1"/>
</dbReference>
<evidence type="ECO:0000256" key="7">
    <source>
        <dbReference type="ARBA" id="ARBA00022741"/>
    </source>
</evidence>
<evidence type="ECO:0000256" key="2">
    <source>
        <dbReference type="ARBA" id="ARBA00004236"/>
    </source>
</evidence>
<dbReference type="InterPro" id="IPR005467">
    <property type="entry name" value="His_kinase_dom"/>
</dbReference>
<dbReference type="SMART" id="SM00387">
    <property type="entry name" value="HATPase_c"/>
    <property type="match status" value="1"/>
</dbReference>
<comment type="catalytic activity">
    <reaction evidence="1">
        <text>ATP + protein L-histidine = ADP + protein N-phospho-L-histidine.</text>
        <dbReference type="EC" id="2.7.13.3"/>
    </reaction>
</comment>
<feature type="region of interest" description="Disordered" evidence="13">
    <location>
        <begin position="612"/>
        <end position="670"/>
    </location>
</feature>
<dbReference type="InterPro" id="IPR004358">
    <property type="entry name" value="Sig_transdc_His_kin-like_C"/>
</dbReference>
<keyword evidence="8" id="KW-0418">Kinase</keyword>
<evidence type="ECO:0000256" key="11">
    <source>
        <dbReference type="ARBA" id="ARBA00023136"/>
    </source>
</evidence>
<evidence type="ECO:0000256" key="4">
    <source>
        <dbReference type="ARBA" id="ARBA00022475"/>
    </source>
</evidence>
<dbReference type="SUPFAM" id="SSF55874">
    <property type="entry name" value="ATPase domain of HSP90 chaperone/DNA topoisomerase II/histidine kinase"/>
    <property type="match status" value="1"/>
</dbReference>
<evidence type="ECO:0000256" key="1">
    <source>
        <dbReference type="ARBA" id="ARBA00000085"/>
    </source>
</evidence>
<dbReference type="InterPro" id="IPR029016">
    <property type="entry name" value="GAF-like_dom_sf"/>
</dbReference>
<protein>
    <recommendedName>
        <fullName evidence="3">histidine kinase</fullName>
        <ecNumber evidence="3">2.7.13.3</ecNumber>
    </recommendedName>
</protein>
<dbReference type="PANTHER" id="PTHR43711:SF1">
    <property type="entry name" value="HISTIDINE KINASE 1"/>
    <property type="match status" value="1"/>
</dbReference>
<dbReference type="InterPro" id="IPR003661">
    <property type="entry name" value="HisK_dim/P_dom"/>
</dbReference>
<dbReference type="GO" id="GO:0005886">
    <property type="term" value="C:plasma membrane"/>
    <property type="evidence" value="ECO:0007669"/>
    <property type="project" value="UniProtKB-SubCell"/>
</dbReference>
<evidence type="ECO:0000313" key="16">
    <source>
        <dbReference type="Proteomes" id="UP000019678"/>
    </source>
</evidence>
<evidence type="ECO:0000256" key="6">
    <source>
        <dbReference type="ARBA" id="ARBA00022679"/>
    </source>
</evidence>
<keyword evidence="12" id="KW-0175">Coiled coil</keyword>
<dbReference type="FunFam" id="3.30.565.10:FF:000023">
    <property type="entry name" value="PAS domain-containing sensor histidine kinase"/>
    <property type="match status" value="1"/>
</dbReference>
<keyword evidence="9" id="KW-0067">ATP-binding</keyword>
<reference evidence="15 16" key="1">
    <citation type="submission" date="2013-05" db="EMBL/GenBank/DDBJ databases">
        <title>Genome assembly of Chondromyces apiculatus DSM 436.</title>
        <authorList>
            <person name="Sharma G."/>
            <person name="Khatri I."/>
            <person name="Kaur C."/>
            <person name="Mayilraj S."/>
            <person name="Subramanian S."/>
        </authorList>
    </citation>
    <scope>NUCLEOTIDE SEQUENCE [LARGE SCALE GENOMIC DNA]</scope>
    <source>
        <strain evidence="15 16">DSM 436</strain>
    </source>
</reference>
<dbReference type="Proteomes" id="UP000019678">
    <property type="component" value="Unassembled WGS sequence"/>
</dbReference>
<keyword evidence="5" id="KW-0597">Phosphoprotein</keyword>
<keyword evidence="4" id="KW-1003">Cell membrane</keyword>
<dbReference type="Pfam" id="PF00512">
    <property type="entry name" value="HisKA"/>
    <property type="match status" value="1"/>
</dbReference>
<dbReference type="InterPro" id="IPR050736">
    <property type="entry name" value="Sensor_HK_Regulatory"/>
</dbReference>
<feature type="coiled-coil region" evidence="12">
    <location>
        <begin position="185"/>
        <end position="217"/>
    </location>
</feature>
<comment type="caution">
    <text evidence="15">The sequence shown here is derived from an EMBL/GenBank/DDBJ whole genome shotgun (WGS) entry which is preliminary data.</text>
</comment>
<name>A0A017SWH1_9BACT</name>
<dbReference type="AlphaFoldDB" id="A0A017SWH1"/>
<evidence type="ECO:0000256" key="10">
    <source>
        <dbReference type="ARBA" id="ARBA00023012"/>
    </source>
</evidence>